<accession>A0A1H0LPC2</accession>
<dbReference type="AlphaFoldDB" id="A0A1H0LPC2"/>
<evidence type="ECO:0000313" key="2">
    <source>
        <dbReference type="EMBL" id="SDO70024.1"/>
    </source>
</evidence>
<sequence>MVAGVARLLHDSAPAGAAVTGERLDERVAAASRRLPPASPVPAAFEQCPQQRVLLIPRLRPVKPSGMSGAESSAGPRRGPPGAGRLQ</sequence>
<evidence type="ECO:0000256" key="1">
    <source>
        <dbReference type="SAM" id="MobiDB-lite"/>
    </source>
</evidence>
<keyword evidence="3" id="KW-1185">Reference proteome</keyword>
<reference evidence="2 3" key="1">
    <citation type="submission" date="2016-10" db="EMBL/GenBank/DDBJ databases">
        <authorList>
            <person name="de Groot N.N."/>
        </authorList>
    </citation>
    <scope>NUCLEOTIDE SEQUENCE [LARGE SCALE GENOMIC DNA]</scope>
    <source>
        <strain evidence="2 3">CGMCC 4.2022</strain>
    </source>
</reference>
<dbReference type="Proteomes" id="UP000199341">
    <property type="component" value="Unassembled WGS sequence"/>
</dbReference>
<organism evidence="2 3">
    <name type="scientific">Actinacidiphila guanduensis</name>
    <dbReference type="NCBI Taxonomy" id="310781"/>
    <lineage>
        <taxon>Bacteria</taxon>
        <taxon>Bacillati</taxon>
        <taxon>Actinomycetota</taxon>
        <taxon>Actinomycetes</taxon>
        <taxon>Kitasatosporales</taxon>
        <taxon>Streptomycetaceae</taxon>
        <taxon>Actinacidiphila</taxon>
    </lineage>
</organism>
<dbReference type="EMBL" id="FNIE01000011">
    <property type="protein sequence ID" value="SDO70024.1"/>
    <property type="molecule type" value="Genomic_DNA"/>
</dbReference>
<protein>
    <submittedName>
        <fullName evidence="2">Uncharacterized protein</fullName>
    </submittedName>
</protein>
<proteinExistence type="predicted"/>
<dbReference type="STRING" id="310781.SAMN05216259_111285"/>
<gene>
    <name evidence="2" type="ORF">SAMN05216259_111285</name>
</gene>
<name>A0A1H0LPC2_9ACTN</name>
<evidence type="ECO:0000313" key="3">
    <source>
        <dbReference type="Proteomes" id="UP000199341"/>
    </source>
</evidence>
<feature type="region of interest" description="Disordered" evidence="1">
    <location>
        <begin position="59"/>
        <end position="87"/>
    </location>
</feature>